<organism evidence="3 4">
    <name type="scientific">Jimgerdemannia flammicorona</name>
    <dbReference type="NCBI Taxonomy" id="994334"/>
    <lineage>
        <taxon>Eukaryota</taxon>
        <taxon>Fungi</taxon>
        <taxon>Fungi incertae sedis</taxon>
        <taxon>Mucoromycota</taxon>
        <taxon>Mucoromycotina</taxon>
        <taxon>Endogonomycetes</taxon>
        <taxon>Endogonales</taxon>
        <taxon>Endogonaceae</taxon>
        <taxon>Jimgerdemannia</taxon>
    </lineage>
</organism>
<feature type="compositionally biased region" description="Pro residues" evidence="1">
    <location>
        <begin position="424"/>
        <end position="435"/>
    </location>
</feature>
<comment type="caution">
    <text evidence="3">The sequence shown here is derived from an EMBL/GenBank/DDBJ whole genome shotgun (WGS) entry which is preliminary data.</text>
</comment>
<dbReference type="AlphaFoldDB" id="A0A433DNG4"/>
<protein>
    <recommendedName>
        <fullName evidence="2">PH domain-containing protein</fullName>
    </recommendedName>
</protein>
<feature type="compositionally biased region" description="Low complexity" evidence="1">
    <location>
        <begin position="710"/>
        <end position="721"/>
    </location>
</feature>
<feature type="compositionally biased region" description="Polar residues" evidence="1">
    <location>
        <begin position="138"/>
        <end position="147"/>
    </location>
</feature>
<feature type="region of interest" description="Disordered" evidence="1">
    <location>
        <begin position="76"/>
        <end position="237"/>
    </location>
</feature>
<feature type="region of interest" description="Disordered" evidence="1">
    <location>
        <begin position="1"/>
        <end position="62"/>
    </location>
</feature>
<evidence type="ECO:0000313" key="3">
    <source>
        <dbReference type="EMBL" id="RUP52428.1"/>
    </source>
</evidence>
<name>A0A433DNG4_9FUNG</name>
<dbReference type="InterPro" id="IPR011993">
    <property type="entry name" value="PH-like_dom_sf"/>
</dbReference>
<keyword evidence="4" id="KW-1185">Reference proteome</keyword>
<evidence type="ECO:0000313" key="4">
    <source>
        <dbReference type="Proteomes" id="UP000268093"/>
    </source>
</evidence>
<dbReference type="OrthoDB" id="185175at2759"/>
<feature type="region of interest" description="Disordered" evidence="1">
    <location>
        <begin position="743"/>
        <end position="763"/>
    </location>
</feature>
<feature type="compositionally biased region" description="Polar residues" evidence="1">
    <location>
        <begin position="692"/>
        <end position="709"/>
    </location>
</feature>
<dbReference type="SUPFAM" id="SSF50729">
    <property type="entry name" value="PH domain-like"/>
    <property type="match status" value="1"/>
</dbReference>
<gene>
    <name evidence="3" type="ORF">BC936DRAFT_141964</name>
</gene>
<feature type="compositionally biased region" description="Polar residues" evidence="1">
    <location>
        <begin position="342"/>
        <end position="358"/>
    </location>
</feature>
<sequence>MLTTGHTKRPSVSSVASESSSFSWFSNKSKEREEPNFPAHIVDELSPNLRPRETATVQPQFPDHLYMVLPSADRLVTSSPASNSSRSRNSGSRGSRKDWTDDLASLSLTDDRPSPSMNILQQLRDDSHQSSARGRATENLTPINGSIASDVPPGFGGTHSRMPSQNGRPLADENSYEGDRSDDSTDEWGEFHPPQGIPPDAILRKTPSITSSKSRGSSRSKISMESKESPAYPMRLPTEVLQSLKQEEFSKLLPGSRPLSFPHMSDAQDTSVKSNFNYDISLSASYTPKRHSISSFEDAPPAPAYPNFPRRRSIELGRRTVDHSDNESRHSVSSDYKRSSLRDSISSGVSHRTSSSLASAEPVAPSPVHSSVGSTEHGRAPPPKAPQEDERRWSSSSRSSSVGEDLTGSSRGHTAEFEEKPMRYPLPPNFPPNFPPRNSLIATIPAALIPSTAPKSESRPSGTTDSSETRNRRNSVSSRSIMSVLSQGTSSSSKTFSSFSDDDKEAWPQAQKLRKSSLSLMKSSSEITSSSSSPLRKHMSKVSMSSNGSALPSDSRDTITFHPSKGPFTVEKLDKFASATGWLNKYSTPTFGFTAKSWKKRYFILVDTIYFAFKSHDPAAVYFDHFELIPGTIAFVTDDHDPRLYVIKIMRPDGRIWYVQAEDEKYLKIWLTELKRVVARLRDASSFPRQSTESAAFGTTSGTDSTISASLPSTPRRSISSLPSISTAISSDSTSVFTHDGEITPTTPTISPPSSPPPRHASATQYFTSHSFATPPLPKQLLSRADSIGGTLSYGSSPESQYLAHDYVAEMLHSKRPLSPTRSPQGTRRRASNYKTLSRILPPQLPPPMAALPAPPSPNFDGDDLPPPARPAPQLPLPPIPGSPTLPSPGGASVSSPASLTPTHSTFPSPRPSLQLDNGVFQSAINAVHDDQTEYSRGEDIRKMALSRIPAGSTEVLRRSSSARLVRSGGNAVDDGHVQVGAVDGEVEQ</sequence>
<feature type="compositionally biased region" description="Low complexity" evidence="1">
    <location>
        <begin position="516"/>
        <end position="533"/>
    </location>
</feature>
<feature type="compositionally biased region" description="Basic and acidic residues" evidence="1">
    <location>
        <begin position="413"/>
        <end position="422"/>
    </location>
</feature>
<feature type="compositionally biased region" description="Pro residues" evidence="1">
    <location>
        <begin position="865"/>
        <end position="887"/>
    </location>
</feature>
<feature type="compositionally biased region" description="Polar residues" evidence="1">
    <location>
        <begin position="542"/>
        <end position="552"/>
    </location>
</feature>
<feature type="compositionally biased region" description="Pro residues" evidence="1">
    <location>
        <begin position="750"/>
        <end position="759"/>
    </location>
</feature>
<feature type="compositionally biased region" description="Polar residues" evidence="1">
    <location>
        <begin position="453"/>
        <end position="465"/>
    </location>
</feature>
<feature type="compositionally biased region" description="Low complexity" evidence="1">
    <location>
        <begin position="474"/>
        <end position="499"/>
    </location>
</feature>
<feature type="region of interest" description="Disordered" evidence="1">
    <location>
        <begin position="289"/>
        <end position="556"/>
    </location>
</feature>
<feature type="region of interest" description="Disordered" evidence="1">
    <location>
        <begin position="967"/>
        <end position="989"/>
    </location>
</feature>
<feature type="region of interest" description="Disordered" evidence="1">
    <location>
        <begin position="692"/>
        <end position="721"/>
    </location>
</feature>
<feature type="compositionally biased region" description="Low complexity" evidence="1">
    <location>
        <begin position="208"/>
        <end position="221"/>
    </location>
</feature>
<feature type="compositionally biased region" description="Basic and acidic residues" evidence="1">
    <location>
        <begin position="312"/>
        <end position="341"/>
    </location>
</feature>
<reference evidence="3 4" key="1">
    <citation type="journal article" date="2018" name="New Phytol.">
        <title>Phylogenomics of Endogonaceae and evolution of mycorrhizas within Mucoromycota.</title>
        <authorList>
            <person name="Chang Y."/>
            <person name="Desiro A."/>
            <person name="Na H."/>
            <person name="Sandor L."/>
            <person name="Lipzen A."/>
            <person name="Clum A."/>
            <person name="Barry K."/>
            <person name="Grigoriev I.V."/>
            <person name="Martin F.M."/>
            <person name="Stajich J.E."/>
            <person name="Smith M.E."/>
            <person name="Bonito G."/>
            <person name="Spatafora J.W."/>
        </authorList>
    </citation>
    <scope>NUCLEOTIDE SEQUENCE [LARGE SCALE GENOMIC DNA]</scope>
    <source>
        <strain evidence="3 4">GMNB39</strain>
    </source>
</reference>
<feature type="domain" description="PH" evidence="2">
    <location>
        <begin position="576"/>
        <end position="679"/>
    </location>
</feature>
<dbReference type="CDD" id="cd00821">
    <property type="entry name" value="PH"/>
    <property type="match status" value="1"/>
</dbReference>
<feature type="compositionally biased region" description="Low complexity" evidence="1">
    <location>
        <begin position="11"/>
        <end position="27"/>
    </location>
</feature>
<feature type="compositionally biased region" description="Low complexity" evidence="1">
    <location>
        <begin position="888"/>
        <end position="899"/>
    </location>
</feature>
<dbReference type="PROSITE" id="PS50003">
    <property type="entry name" value="PH_DOMAIN"/>
    <property type="match status" value="1"/>
</dbReference>
<evidence type="ECO:0000256" key="1">
    <source>
        <dbReference type="SAM" id="MobiDB-lite"/>
    </source>
</evidence>
<accession>A0A433DNG4</accession>
<feature type="region of interest" description="Disordered" evidence="1">
    <location>
        <begin position="814"/>
        <end position="915"/>
    </location>
</feature>
<feature type="compositionally biased region" description="Pro residues" evidence="1">
    <location>
        <begin position="843"/>
        <end position="858"/>
    </location>
</feature>
<feature type="compositionally biased region" description="Low complexity" evidence="1">
    <location>
        <begin position="78"/>
        <end position="93"/>
    </location>
</feature>
<dbReference type="Pfam" id="PF00169">
    <property type="entry name" value="PH"/>
    <property type="match status" value="1"/>
</dbReference>
<proteinExistence type="predicted"/>
<dbReference type="EMBL" id="RBNI01000021">
    <property type="protein sequence ID" value="RUP52428.1"/>
    <property type="molecule type" value="Genomic_DNA"/>
</dbReference>
<dbReference type="Gene3D" id="2.30.29.30">
    <property type="entry name" value="Pleckstrin-homology domain (PH domain)/Phosphotyrosine-binding domain (PTB)"/>
    <property type="match status" value="1"/>
</dbReference>
<evidence type="ECO:0000259" key="2">
    <source>
        <dbReference type="PROSITE" id="PS50003"/>
    </source>
</evidence>
<dbReference type="InterPro" id="IPR001849">
    <property type="entry name" value="PH_domain"/>
</dbReference>
<dbReference type="Proteomes" id="UP000268093">
    <property type="component" value="Unassembled WGS sequence"/>
</dbReference>
<dbReference type="SMART" id="SM00233">
    <property type="entry name" value="PH"/>
    <property type="match status" value="1"/>
</dbReference>